<comment type="caution">
    <text evidence="3">The sequence shown here is derived from an EMBL/GenBank/DDBJ whole genome shotgun (WGS) entry which is preliminary data.</text>
</comment>
<feature type="region of interest" description="Disordered" evidence="1">
    <location>
        <begin position="46"/>
        <end position="67"/>
    </location>
</feature>
<reference evidence="3" key="1">
    <citation type="submission" date="2021-06" db="EMBL/GenBank/DDBJ databases">
        <authorList>
            <person name="Hodson N. C."/>
            <person name="Mongue J. A."/>
            <person name="Jaron S. K."/>
        </authorList>
    </citation>
    <scope>NUCLEOTIDE SEQUENCE</scope>
</reference>
<organism evidence="3 4">
    <name type="scientific">Allacma fusca</name>
    <dbReference type="NCBI Taxonomy" id="39272"/>
    <lineage>
        <taxon>Eukaryota</taxon>
        <taxon>Metazoa</taxon>
        <taxon>Ecdysozoa</taxon>
        <taxon>Arthropoda</taxon>
        <taxon>Hexapoda</taxon>
        <taxon>Collembola</taxon>
        <taxon>Symphypleona</taxon>
        <taxon>Sminthuridae</taxon>
        <taxon>Allacma</taxon>
    </lineage>
</organism>
<name>A0A8J2KKE2_9HEXA</name>
<dbReference type="AlphaFoldDB" id="A0A8J2KKE2"/>
<dbReference type="EMBL" id="CAJVCH010338648">
    <property type="protein sequence ID" value="CAG7815196.1"/>
    <property type="molecule type" value="Genomic_DNA"/>
</dbReference>
<feature type="chain" id="PRO_5035221706" evidence="2">
    <location>
        <begin position="24"/>
        <end position="67"/>
    </location>
</feature>
<accession>A0A8J2KKE2</accession>
<keyword evidence="2" id="KW-0732">Signal</keyword>
<evidence type="ECO:0000256" key="2">
    <source>
        <dbReference type="SAM" id="SignalP"/>
    </source>
</evidence>
<sequence>MSPRLHGVIKSLLIFTIFETAEISCQNTLPVRCPFSNVITDANGRPVPSQTASLQVGRGGPILLSDS</sequence>
<evidence type="ECO:0000256" key="1">
    <source>
        <dbReference type="SAM" id="MobiDB-lite"/>
    </source>
</evidence>
<protein>
    <submittedName>
        <fullName evidence="3">Uncharacterized protein</fullName>
    </submittedName>
</protein>
<dbReference type="Proteomes" id="UP000708208">
    <property type="component" value="Unassembled WGS sequence"/>
</dbReference>
<proteinExistence type="predicted"/>
<gene>
    <name evidence="3" type="ORF">AFUS01_LOCUS25894</name>
</gene>
<keyword evidence="4" id="KW-1185">Reference proteome</keyword>
<feature type="non-terminal residue" evidence="3">
    <location>
        <position position="1"/>
    </location>
</feature>
<feature type="signal peptide" evidence="2">
    <location>
        <begin position="1"/>
        <end position="23"/>
    </location>
</feature>
<evidence type="ECO:0000313" key="3">
    <source>
        <dbReference type="EMBL" id="CAG7815196.1"/>
    </source>
</evidence>
<evidence type="ECO:0000313" key="4">
    <source>
        <dbReference type="Proteomes" id="UP000708208"/>
    </source>
</evidence>